<keyword evidence="2" id="KW-1185">Reference proteome</keyword>
<dbReference type="AlphaFoldDB" id="A0A7W3ISJ7"/>
<evidence type="ECO:0000313" key="2">
    <source>
        <dbReference type="Proteomes" id="UP000523079"/>
    </source>
</evidence>
<evidence type="ECO:0000313" key="1">
    <source>
        <dbReference type="EMBL" id="MBA8794451.1"/>
    </source>
</evidence>
<comment type="caution">
    <text evidence="1">The sequence shown here is derived from an EMBL/GenBank/DDBJ whole genome shotgun (WGS) entry which is preliminary data.</text>
</comment>
<proteinExistence type="predicted"/>
<organism evidence="1 2">
    <name type="scientific">Microlunatus kandeliicorticis</name>
    <dbReference type="NCBI Taxonomy" id="1759536"/>
    <lineage>
        <taxon>Bacteria</taxon>
        <taxon>Bacillati</taxon>
        <taxon>Actinomycetota</taxon>
        <taxon>Actinomycetes</taxon>
        <taxon>Propionibacteriales</taxon>
        <taxon>Propionibacteriaceae</taxon>
        <taxon>Microlunatus</taxon>
    </lineage>
</organism>
<dbReference type="RefSeq" id="WP_182560026.1">
    <property type="nucleotide sequence ID" value="NZ_JACGWT010000003.1"/>
</dbReference>
<protein>
    <submittedName>
        <fullName evidence="1">Uncharacterized protein</fullName>
    </submittedName>
</protein>
<reference evidence="1 2" key="1">
    <citation type="submission" date="2020-07" db="EMBL/GenBank/DDBJ databases">
        <title>Sequencing the genomes of 1000 actinobacteria strains.</title>
        <authorList>
            <person name="Klenk H.-P."/>
        </authorList>
    </citation>
    <scope>NUCLEOTIDE SEQUENCE [LARGE SCALE GENOMIC DNA]</scope>
    <source>
        <strain evidence="1 2">DSM 100723</strain>
    </source>
</reference>
<name>A0A7W3ISJ7_9ACTN</name>
<dbReference type="Proteomes" id="UP000523079">
    <property type="component" value="Unassembled WGS sequence"/>
</dbReference>
<accession>A0A7W3ISJ7</accession>
<sequence>MTPTTALRLAPETLVDACDLLQAQRFELIGDDVTFEALGGAAGRRWSGRLGDDLVPDGNGFWRIVSAEAWNPLALWAATPAPRTVA</sequence>
<dbReference type="EMBL" id="JACGWT010000003">
    <property type="protein sequence ID" value="MBA8794451.1"/>
    <property type="molecule type" value="Genomic_DNA"/>
</dbReference>
<gene>
    <name evidence="1" type="ORF">FHX74_002070</name>
</gene>